<dbReference type="EMBL" id="CAJNNW010024682">
    <property type="protein sequence ID" value="CAE8673704.1"/>
    <property type="molecule type" value="Genomic_DNA"/>
</dbReference>
<feature type="compositionally biased region" description="Low complexity" evidence="1">
    <location>
        <begin position="33"/>
        <end position="44"/>
    </location>
</feature>
<accession>A0A813J9F3</accession>
<sequence>MMRRVSARRKAISKAKAKAKGKGCTKNDKGTIAKASASSSAAPKAKAKAKAKANSSATSTPTPKRPAPPVAGTTVHYNGGKAHRSDLNRCWRVFLKTGDRCDKRVLWHGDEKASWRKAMDLIDGA</sequence>
<proteinExistence type="predicted"/>
<gene>
    <name evidence="2" type="ORF">PGLA2088_LOCUS18649</name>
</gene>
<name>A0A813J9F3_POLGL</name>
<dbReference type="AlphaFoldDB" id="A0A813J9F3"/>
<organism evidence="2 3">
    <name type="scientific">Polarella glacialis</name>
    <name type="common">Dinoflagellate</name>
    <dbReference type="NCBI Taxonomy" id="89957"/>
    <lineage>
        <taxon>Eukaryota</taxon>
        <taxon>Sar</taxon>
        <taxon>Alveolata</taxon>
        <taxon>Dinophyceae</taxon>
        <taxon>Suessiales</taxon>
        <taxon>Suessiaceae</taxon>
        <taxon>Polarella</taxon>
    </lineage>
</organism>
<reference evidence="2" key="1">
    <citation type="submission" date="2021-02" db="EMBL/GenBank/DDBJ databases">
        <authorList>
            <person name="Dougan E. K."/>
            <person name="Rhodes N."/>
            <person name="Thang M."/>
            <person name="Chan C."/>
        </authorList>
    </citation>
    <scope>NUCLEOTIDE SEQUENCE</scope>
</reference>
<feature type="compositionally biased region" description="Basic residues" evidence="1">
    <location>
        <begin position="1"/>
        <end position="23"/>
    </location>
</feature>
<feature type="region of interest" description="Disordered" evidence="1">
    <location>
        <begin position="1"/>
        <end position="82"/>
    </location>
</feature>
<protein>
    <submittedName>
        <fullName evidence="2">Uncharacterized protein</fullName>
    </submittedName>
</protein>
<evidence type="ECO:0000313" key="3">
    <source>
        <dbReference type="Proteomes" id="UP000626109"/>
    </source>
</evidence>
<dbReference type="Proteomes" id="UP000626109">
    <property type="component" value="Unassembled WGS sequence"/>
</dbReference>
<feature type="compositionally biased region" description="Low complexity" evidence="1">
    <location>
        <begin position="52"/>
        <end position="62"/>
    </location>
</feature>
<evidence type="ECO:0000256" key="1">
    <source>
        <dbReference type="SAM" id="MobiDB-lite"/>
    </source>
</evidence>
<comment type="caution">
    <text evidence="2">The sequence shown here is derived from an EMBL/GenBank/DDBJ whole genome shotgun (WGS) entry which is preliminary data.</text>
</comment>
<evidence type="ECO:0000313" key="2">
    <source>
        <dbReference type="EMBL" id="CAE8673704.1"/>
    </source>
</evidence>